<protein>
    <submittedName>
        <fullName evidence="2">Uncharacterized protein</fullName>
    </submittedName>
</protein>
<keyword evidence="3" id="KW-1185">Reference proteome</keyword>
<dbReference type="EMBL" id="QBLH01002819">
    <property type="protein sequence ID" value="TGZ46741.1"/>
    <property type="molecule type" value="Genomic_DNA"/>
</dbReference>
<sequence length="393" mass="44729">MVCPKDVPTPMSLLINRAIRDKTQVVMKSTMYSVFVRSDAEEECDEGRRKDEKTDVRVALNLFPRVLHDDAAIKQEWAKAIYARRDYSTDNQRQRPDNQRNFGGSASVYGGQIEFITIDLLNYYRTVFSGSGSIGRPNGSCVYCSSCDNTSPGRFNKGTHPRNSRSQGILASLVDRADDERLKPGGKAAYHLYTATTRELFIFMGFSSFSRTHSRARRGLPELEERTRREERVRIVERERGRVTARGRCVTAFSRLLLLPEIPSAPGRETPCPLNGVTGLPWLRGTPWNRRHRRAQRKAHLFWKNIIRTRARHEPRTPRSLLAGALASLPVHVLTLCCARQIPCPLSKTTPRLSGLNVMFNVADAYDVRSDNTRRETPSDCSRNSRNWRHAIN</sequence>
<gene>
    <name evidence="2" type="ORF">DBV15_05504</name>
</gene>
<accession>A0A4S2KBM0</accession>
<evidence type="ECO:0000256" key="1">
    <source>
        <dbReference type="SAM" id="MobiDB-lite"/>
    </source>
</evidence>
<reference evidence="2 3" key="1">
    <citation type="journal article" date="2019" name="Philos. Trans. R. Soc. Lond., B, Biol. Sci.">
        <title>Ant behaviour and brain gene expression of defending hosts depend on the ecological success of the intruding social parasite.</title>
        <authorList>
            <person name="Kaur R."/>
            <person name="Stoldt M."/>
            <person name="Jongepier E."/>
            <person name="Feldmeyer B."/>
            <person name="Menzel F."/>
            <person name="Bornberg-Bauer E."/>
            <person name="Foitzik S."/>
        </authorList>
    </citation>
    <scope>NUCLEOTIDE SEQUENCE [LARGE SCALE GENOMIC DNA]</scope>
    <source>
        <tissue evidence="2">Whole body</tissue>
    </source>
</reference>
<proteinExistence type="predicted"/>
<name>A0A4S2KBM0_9HYME</name>
<dbReference type="AlphaFoldDB" id="A0A4S2KBM0"/>
<dbReference type="Proteomes" id="UP000310200">
    <property type="component" value="Unassembled WGS sequence"/>
</dbReference>
<evidence type="ECO:0000313" key="3">
    <source>
        <dbReference type="Proteomes" id="UP000310200"/>
    </source>
</evidence>
<feature type="region of interest" description="Disordered" evidence="1">
    <location>
        <begin position="371"/>
        <end position="393"/>
    </location>
</feature>
<comment type="caution">
    <text evidence="2">The sequence shown here is derived from an EMBL/GenBank/DDBJ whole genome shotgun (WGS) entry which is preliminary data.</text>
</comment>
<evidence type="ECO:0000313" key="2">
    <source>
        <dbReference type="EMBL" id="TGZ46741.1"/>
    </source>
</evidence>
<organism evidence="2 3">
    <name type="scientific">Temnothorax longispinosus</name>
    <dbReference type="NCBI Taxonomy" id="300112"/>
    <lineage>
        <taxon>Eukaryota</taxon>
        <taxon>Metazoa</taxon>
        <taxon>Ecdysozoa</taxon>
        <taxon>Arthropoda</taxon>
        <taxon>Hexapoda</taxon>
        <taxon>Insecta</taxon>
        <taxon>Pterygota</taxon>
        <taxon>Neoptera</taxon>
        <taxon>Endopterygota</taxon>
        <taxon>Hymenoptera</taxon>
        <taxon>Apocrita</taxon>
        <taxon>Aculeata</taxon>
        <taxon>Formicoidea</taxon>
        <taxon>Formicidae</taxon>
        <taxon>Myrmicinae</taxon>
        <taxon>Temnothorax</taxon>
    </lineage>
</organism>